<gene>
    <name evidence="2" type="ORF">AVEN_221556_1</name>
</gene>
<proteinExistence type="predicted"/>
<accession>A0A4Y2FCY6</accession>
<reference evidence="2 3" key="1">
    <citation type="journal article" date="2019" name="Sci. Rep.">
        <title>Orb-weaving spider Araneus ventricosus genome elucidates the spidroin gene catalogue.</title>
        <authorList>
            <person name="Kono N."/>
            <person name="Nakamura H."/>
            <person name="Ohtoshi R."/>
            <person name="Moran D.A.P."/>
            <person name="Shinohara A."/>
            <person name="Yoshida Y."/>
            <person name="Fujiwara M."/>
            <person name="Mori M."/>
            <person name="Tomita M."/>
            <person name="Arakawa K."/>
        </authorList>
    </citation>
    <scope>NUCLEOTIDE SEQUENCE [LARGE SCALE GENOMIC DNA]</scope>
</reference>
<evidence type="ECO:0000313" key="2">
    <source>
        <dbReference type="EMBL" id="GBM37414.1"/>
    </source>
</evidence>
<evidence type="ECO:0000256" key="1">
    <source>
        <dbReference type="SAM" id="MobiDB-lite"/>
    </source>
</evidence>
<comment type="caution">
    <text evidence="2">The sequence shown here is derived from an EMBL/GenBank/DDBJ whole genome shotgun (WGS) entry which is preliminary data.</text>
</comment>
<evidence type="ECO:0000313" key="3">
    <source>
        <dbReference type="Proteomes" id="UP000499080"/>
    </source>
</evidence>
<name>A0A4Y2FCY6_ARAVE</name>
<dbReference type="EMBL" id="BGPR01000840">
    <property type="protein sequence ID" value="GBM37414.1"/>
    <property type="molecule type" value="Genomic_DNA"/>
</dbReference>
<sequence>MEPSSRRIHGMLTLIDPSSEFIKSVRAETIVLIQGYFFFAWYRCIQGPLHARTFPRIEYIRTPNSDRKGKTLQALYNTLLPSASSPNGTKRNPLTSLSDSLK</sequence>
<protein>
    <submittedName>
        <fullName evidence="2">Uncharacterized protein</fullName>
    </submittedName>
</protein>
<dbReference type="AlphaFoldDB" id="A0A4Y2FCY6"/>
<feature type="region of interest" description="Disordered" evidence="1">
    <location>
        <begin position="80"/>
        <end position="102"/>
    </location>
</feature>
<dbReference type="Proteomes" id="UP000499080">
    <property type="component" value="Unassembled WGS sequence"/>
</dbReference>
<keyword evidence="3" id="KW-1185">Reference proteome</keyword>
<organism evidence="2 3">
    <name type="scientific">Araneus ventricosus</name>
    <name type="common">Orbweaver spider</name>
    <name type="synonym">Epeira ventricosa</name>
    <dbReference type="NCBI Taxonomy" id="182803"/>
    <lineage>
        <taxon>Eukaryota</taxon>
        <taxon>Metazoa</taxon>
        <taxon>Ecdysozoa</taxon>
        <taxon>Arthropoda</taxon>
        <taxon>Chelicerata</taxon>
        <taxon>Arachnida</taxon>
        <taxon>Araneae</taxon>
        <taxon>Araneomorphae</taxon>
        <taxon>Entelegynae</taxon>
        <taxon>Araneoidea</taxon>
        <taxon>Araneidae</taxon>
        <taxon>Araneus</taxon>
    </lineage>
</organism>